<dbReference type="EMBL" id="JBHSML010000003">
    <property type="protein sequence ID" value="MFC5516718.1"/>
    <property type="molecule type" value="Genomic_DNA"/>
</dbReference>
<reference evidence="2" key="1">
    <citation type="journal article" date="2019" name="Int. J. Syst. Evol. Microbiol.">
        <title>The Global Catalogue of Microorganisms (GCM) 10K type strain sequencing project: providing services to taxonomists for standard genome sequencing and annotation.</title>
        <authorList>
            <consortium name="The Broad Institute Genomics Platform"/>
            <consortium name="The Broad Institute Genome Sequencing Center for Infectious Disease"/>
            <person name="Wu L."/>
            <person name="Ma J."/>
        </authorList>
    </citation>
    <scope>NUCLEOTIDE SEQUENCE [LARGE SCALE GENOMIC DNA]</scope>
    <source>
        <strain evidence="2">KACC 12633</strain>
    </source>
</reference>
<name>A0ABW0PWG7_9HYPH</name>
<evidence type="ECO:0000313" key="1">
    <source>
        <dbReference type="EMBL" id="MFC5516718.1"/>
    </source>
</evidence>
<dbReference type="Gene3D" id="3.50.30.50">
    <property type="entry name" value="Putative cyclase"/>
    <property type="match status" value="1"/>
</dbReference>
<dbReference type="GO" id="GO:0016787">
    <property type="term" value="F:hydrolase activity"/>
    <property type="evidence" value="ECO:0007669"/>
    <property type="project" value="UniProtKB-KW"/>
</dbReference>
<dbReference type="SUPFAM" id="SSF102198">
    <property type="entry name" value="Putative cyclase"/>
    <property type="match status" value="1"/>
</dbReference>
<dbReference type="InterPro" id="IPR037175">
    <property type="entry name" value="KFase_sf"/>
</dbReference>
<keyword evidence="2" id="KW-1185">Reference proteome</keyword>
<keyword evidence="1" id="KW-0378">Hydrolase</keyword>
<dbReference type="PANTHER" id="PTHR31118">
    <property type="entry name" value="CYCLASE-LIKE PROTEIN 2"/>
    <property type="match status" value="1"/>
</dbReference>
<dbReference type="PANTHER" id="PTHR31118:SF12">
    <property type="entry name" value="CYCLASE-LIKE PROTEIN 2"/>
    <property type="match status" value="1"/>
</dbReference>
<sequence>MSGSNPLWDLHRSGLAGATYTDLTHAFHPGQPHFASFPDEERELLFDFAKGHGFQVHRYSIPGQWGTHVDPPVHFIEGGRTLDEIPVSEMLLPLVILDISERVAADADATPTTDDVAAWEARNGRIPEKAFVALRTDWYKRWPDSDRFYNRSADGVVHTPGWSRNVLELLFVERGITAIGHEQIDTDPGLATSAGNYALEHYVLSLDRWQIELMNNLDKVPEAGALIMASWPKVKDGSGFPARVVAIHR</sequence>
<gene>
    <name evidence="1" type="ORF">ACFPP9_13115</name>
</gene>
<accession>A0ABW0PWG7</accession>
<dbReference type="Pfam" id="PF04199">
    <property type="entry name" value="Cyclase"/>
    <property type="match status" value="1"/>
</dbReference>
<protein>
    <submittedName>
        <fullName evidence="1">Cyclase family protein</fullName>
        <ecNumber evidence="1">3.5.-.-</ecNumber>
    </submittedName>
</protein>
<dbReference type="EC" id="3.5.-.-" evidence="1"/>
<dbReference type="InterPro" id="IPR007325">
    <property type="entry name" value="KFase/CYL"/>
</dbReference>
<evidence type="ECO:0000313" key="2">
    <source>
        <dbReference type="Proteomes" id="UP001596150"/>
    </source>
</evidence>
<dbReference type="Proteomes" id="UP001596150">
    <property type="component" value="Unassembled WGS sequence"/>
</dbReference>
<organism evidence="1 2">
    <name type="scientific">Kaistia terrae</name>
    <dbReference type="NCBI Taxonomy" id="537017"/>
    <lineage>
        <taxon>Bacteria</taxon>
        <taxon>Pseudomonadati</taxon>
        <taxon>Pseudomonadota</taxon>
        <taxon>Alphaproteobacteria</taxon>
        <taxon>Hyphomicrobiales</taxon>
        <taxon>Kaistiaceae</taxon>
        <taxon>Kaistia</taxon>
    </lineage>
</organism>
<dbReference type="RefSeq" id="WP_266344047.1">
    <property type="nucleotide sequence ID" value="NZ_JAPKNH010000004.1"/>
</dbReference>
<proteinExistence type="predicted"/>
<comment type="caution">
    <text evidence="1">The sequence shown here is derived from an EMBL/GenBank/DDBJ whole genome shotgun (WGS) entry which is preliminary data.</text>
</comment>